<dbReference type="InterPro" id="IPR045340">
    <property type="entry name" value="DUF6533"/>
</dbReference>
<feature type="transmembrane region" description="Helical" evidence="1">
    <location>
        <begin position="189"/>
        <end position="211"/>
    </location>
</feature>
<accession>A0A371DQ25</accession>
<proteinExistence type="predicted"/>
<organism evidence="3 4">
    <name type="scientific">Lentinus brumalis</name>
    <dbReference type="NCBI Taxonomy" id="2498619"/>
    <lineage>
        <taxon>Eukaryota</taxon>
        <taxon>Fungi</taxon>
        <taxon>Dikarya</taxon>
        <taxon>Basidiomycota</taxon>
        <taxon>Agaricomycotina</taxon>
        <taxon>Agaricomycetes</taxon>
        <taxon>Polyporales</taxon>
        <taxon>Polyporaceae</taxon>
        <taxon>Lentinus</taxon>
    </lineage>
</organism>
<reference evidence="3 4" key="1">
    <citation type="journal article" date="2018" name="Biotechnol. Biofuels">
        <title>Integrative visual omics of the white-rot fungus Polyporus brumalis exposes the biotechnological potential of its oxidative enzymes for delignifying raw plant biomass.</title>
        <authorList>
            <person name="Miyauchi S."/>
            <person name="Rancon A."/>
            <person name="Drula E."/>
            <person name="Hage H."/>
            <person name="Chaduli D."/>
            <person name="Favel A."/>
            <person name="Grisel S."/>
            <person name="Henrissat B."/>
            <person name="Herpoel-Gimbert I."/>
            <person name="Ruiz-Duenas F.J."/>
            <person name="Chevret D."/>
            <person name="Hainaut M."/>
            <person name="Lin J."/>
            <person name="Wang M."/>
            <person name="Pangilinan J."/>
            <person name="Lipzen A."/>
            <person name="Lesage-Meessen L."/>
            <person name="Navarro D."/>
            <person name="Riley R."/>
            <person name="Grigoriev I.V."/>
            <person name="Zhou S."/>
            <person name="Raouche S."/>
            <person name="Rosso M.N."/>
        </authorList>
    </citation>
    <scope>NUCLEOTIDE SEQUENCE [LARGE SCALE GENOMIC DNA]</scope>
    <source>
        <strain evidence="3 4">BRFM 1820</strain>
    </source>
</reference>
<evidence type="ECO:0000256" key="1">
    <source>
        <dbReference type="SAM" id="Phobius"/>
    </source>
</evidence>
<name>A0A371DQ25_9APHY</name>
<evidence type="ECO:0000313" key="4">
    <source>
        <dbReference type="Proteomes" id="UP000256964"/>
    </source>
</evidence>
<feature type="transmembrane region" description="Helical" evidence="1">
    <location>
        <begin position="61"/>
        <end position="82"/>
    </location>
</feature>
<dbReference type="OrthoDB" id="2637653at2759"/>
<feature type="transmembrane region" description="Helical" evidence="1">
    <location>
        <begin position="150"/>
        <end position="169"/>
    </location>
</feature>
<keyword evidence="4" id="KW-1185">Reference proteome</keyword>
<dbReference type="AlphaFoldDB" id="A0A371DQ25"/>
<dbReference type="EMBL" id="KZ857384">
    <property type="protein sequence ID" value="RDX54643.1"/>
    <property type="molecule type" value="Genomic_DNA"/>
</dbReference>
<feature type="domain" description="DUF6533" evidence="2">
    <location>
        <begin position="29"/>
        <end position="71"/>
    </location>
</feature>
<keyword evidence="1" id="KW-1133">Transmembrane helix</keyword>
<protein>
    <recommendedName>
        <fullName evidence="2">DUF6533 domain-containing protein</fullName>
    </recommendedName>
</protein>
<feature type="transmembrane region" description="Helical" evidence="1">
    <location>
        <begin position="259"/>
        <end position="277"/>
    </location>
</feature>
<dbReference type="Proteomes" id="UP000256964">
    <property type="component" value="Unassembled WGS sequence"/>
</dbReference>
<feature type="transmembrane region" description="Helical" evidence="1">
    <location>
        <begin position="232"/>
        <end position="253"/>
    </location>
</feature>
<feature type="transmembrane region" description="Helical" evidence="1">
    <location>
        <begin position="24"/>
        <end position="41"/>
    </location>
</feature>
<evidence type="ECO:0000313" key="3">
    <source>
        <dbReference type="EMBL" id="RDX54643.1"/>
    </source>
</evidence>
<keyword evidence="1" id="KW-0812">Transmembrane</keyword>
<evidence type="ECO:0000259" key="2">
    <source>
        <dbReference type="Pfam" id="PF20151"/>
    </source>
</evidence>
<sequence>MDFALSPIATIESTVTAAMDIRQSASWVVAAVAWLSWDWVISMGDEMQLIWRRSNGWFRWLYVFIRYVPLLGEIALFAWLYVVEPKTAVTCDKMALVEGLLVGCVIVGEEVVLLVRGSRSPHVGMDVESADLRVWVVHILFNKRRAVLRALLGLFMACTLATLIGMYFTAIQVKYDDLCLITSGTYAMLLVWLTPVFFETVLFAMTMWKFWQSRREGLGKRPILDALVWNGTWAYAVTLVNMVLDAFILTRFIQIHSPIMYFWTLSLLSFVGSHVLLDLRRLGTRTSLPWCNQTIFGDVLPEDIELPIDVLLIGPVHEESDSVKYDVQRPIC</sequence>
<gene>
    <name evidence="3" type="ORF">OH76DRAFT_1469309</name>
</gene>
<keyword evidence="1" id="KW-0472">Membrane</keyword>
<dbReference type="Pfam" id="PF20151">
    <property type="entry name" value="DUF6533"/>
    <property type="match status" value="1"/>
</dbReference>
<dbReference type="STRING" id="139420.A0A371DQ25"/>